<gene>
    <name evidence="3" type="ORF">BED41_11045</name>
</gene>
<dbReference type="SUPFAM" id="SSF51905">
    <property type="entry name" value="FAD/NAD(P)-binding domain"/>
    <property type="match status" value="1"/>
</dbReference>
<dbReference type="Gene3D" id="3.30.9.10">
    <property type="entry name" value="D-Amino Acid Oxidase, subunit A, domain 2"/>
    <property type="match status" value="1"/>
</dbReference>
<evidence type="ECO:0000256" key="1">
    <source>
        <dbReference type="ARBA" id="ARBA00023002"/>
    </source>
</evidence>
<sequence>MDFPKTAEVVIIGGGAVGASTAYYLSKSGVKDVVVLEKNTVGSGSTGRCGAGMRAQWGNELNCRMALSAIEIFEHLDDELGLPTGLNQSGYVFVAYNEKEWEQFHKNVELQHKAGVMTELFSDKKRLQEICPGAAVDDAIGFTFHARDGHADPFLTTNAFQEAARRNGARFFKHTEVTGINVDGGRVNGVVTNRGTINTRTVINCAGSWAQEISAMAGIKIPNWAERHQVLVTEPVEPGVCPTMLMSMSGNYYVQQRPNGSIIAGRDSSKEKKLGYELNVNVIADTAQMVLKLLPRTKDIRVVRLWSGYYDMTPDCAPIIGETDEVKGFFHLTGFSGRGFMLSPVAGQIMTSLINGETPFMDPSKFSYHRFETGELFKDPLA</sequence>
<dbReference type="RefSeq" id="WP_066746091.1">
    <property type="nucleotide sequence ID" value="NZ_CP016757.1"/>
</dbReference>
<dbReference type="OrthoDB" id="9794226at2"/>
<dbReference type="Pfam" id="PF01266">
    <property type="entry name" value="DAO"/>
    <property type="match status" value="1"/>
</dbReference>
<accession>A0A1B2I6H1</accession>
<keyword evidence="1" id="KW-0560">Oxidoreductase</keyword>
<dbReference type="Gene3D" id="3.50.50.60">
    <property type="entry name" value="FAD/NAD(P)-binding domain"/>
    <property type="match status" value="1"/>
</dbReference>
<protein>
    <submittedName>
        <fullName evidence="3">FAD-dependent oxidoreductase</fullName>
    </submittedName>
</protein>
<dbReference type="Proteomes" id="UP000093044">
    <property type="component" value="Chromosome"/>
</dbReference>
<keyword evidence="4" id="KW-1185">Reference proteome</keyword>
<feature type="domain" description="FAD dependent oxidoreductase" evidence="2">
    <location>
        <begin position="9"/>
        <end position="352"/>
    </location>
</feature>
<proteinExistence type="predicted"/>
<dbReference type="InterPro" id="IPR036188">
    <property type="entry name" value="FAD/NAD-bd_sf"/>
</dbReference>
<reference evidence="3" key="1">
    <citation type="submission" date="2016-08" db="EMBL/GenBank/DDBJ databases">
        <title>Complete genome of Cloacibacillus porcorum.</title>
        <authorList>
            <person name="Looft T."/>
            <person name="Bayles D.O."/>
            <person name="Alt D.P."/>
        </authorList>
    </citation>
    <scope>NUCLEOTIDE SEQUENCE [LARGE SCALE GENOMIC DNA]</scope>
    <source>
        <strain evidence="3">CL-84</strain>
    </source>
</reference>
<dbReference type="KEGG" id="cpor:BED41_11045"/>
<evidence type="ECO:0000313" key="4">
    <source>
        <dbReference type="Proteomes" id="UP000093044"/>
    </source>
</evidence>
<dbReference type="SUPFAM" id="SSF54373">
    <property type="entry name" value="FAD-linked reductases, C-terminal domain"/>
    <property type="match status" value="1"/>
</dbReference>
<dbReference type="InterPro" id="IPR006076">
    <property type="entry name" value="FAD-dep_OxRdtase"/>
</dbReference>
<name>A0A1B2I6H1_9BACT</name>
<dbReference type="PANTHER" id="PTHR13847">
    <property type="entry name" value="SARCOSINE DEHYDROGENASE-RELATED"/>
    <property type="match status" value="1"/>
</dbReference>
<dbReference type="EMBL" id="CP016757">
    <property type="protein sequence ID" value="ANZ45560.1"/>
    <property type="molecule type" value="Genomic_DNA"/>
</dbReference>
<evidence type="ECO:0000313" key="3">
    <source>
        <dbReference type="EMBL" id="ANZ45560.1"/>
    </source>
</evidence>
<dbReference type="GO" id="GO:0005737">
    <property type="term" value="C:cytoplasm"/>
    <property type="evidence" value="ECO:0007669"/>
    <property type="project" value="TreeGrafter"/>
</dbReference>
<dbReference type="AlphaFoldDB" id="A0A1B2I6H1"/>
<dbReference type="GO" id="GO:0016491">
    <property type="term" value="F:oxidoreductase activity"/>
    <property type="evidence" value="ECO:0007669"/>
    <property type="project" value="UniProtKB-KW"/>
</dbReference>
<dbReference type="STRING" id="1197717.BED41_11045"/>
<organism evidence="3 4">
    <name type="scientific">Cloacibacillus porcorum</name>
    <dbReference type="NCBI Taxonomy" id="1197717"/>
    <lineage>
        <taxon>Bacteria</taxon>
        <taxon>Thermotogati</taxon>
        <taxon>Synergistota</taxon>
        <taxon>Synergistia</taxon>
        <taxon>Synergistales</taxon>
        <taxon>Synergistaceae</taxon>
        <taxon>Cloacibacillus</taxon>
    </lineage>
</organism>
<dbReference type="PANTHER" id="PTHR13847:SF287">
    <property type="entry name" value="FAD-DEPENDENT OXIDOREDUCTASE DOMAIN-CONTAINING PROTEIN 1"/>
    <property type="match status" value="1"/>
</dbReference>
<dbReference type="GeneID" id="83058383"/>
<evidence type="ECO:0000259" key="2">
    <source>
        <dbReference type="Pfam" id="PF01266"/>
    </source>
</evidence>